<proteinExistence type="predicted"/>
<reference evidence="1" key="1">
    <citation type="submission" date="2017-05" db="EMBL/GenBank/DDBJ databases">
        <authorList>
            <person name="Varghese N."/>
            <person name="Submissions S."/>
        </authorList>
    </citation>
    <scope>NUCLEOTIDE SEQUENCE</scope>
    <source>
        <strain evidence="1">DSM 45262</strain>
    </source>
</reference>
<dbReference type="RefSeq" id="WP_284724408.1">
    <property type="nucleotide sequence ID" value="NZ_FXTU01000004.1"/>
</dbReference>
<evidence type="ECO:0000313" key="1">
    <source>
        <dbReference type="EMBL" id="SMP23769.1"/>
    </source>
</evidence>
<sequence>MGYCCGASMIGLIGSYRQQSIMVHQVPLMFCPVCHSMEVHPAVKEEVELVIEYALEDRVREVTLRETITPEMIAEWKEAGISFQETDDLEPILREQIDHSLDLLRVSKVLNDKEWGEELKHRLSVLTTQLKKLEQQKEESR</sequence>
<comment type="caution">
    <text evidence="1">The sequence shown here is derived from an EMBL/GenBank/DDBJ whole genome shotgun (WGS) entry which is preliminary data.</text>
</comment>
<evidence type="ECO:0000313" key="2">
    <source>
        <dbReference type="Proteomes" id="UP001157946"/>
    </source>
</evidence>
<accession>A0AA45WQ51</accession>
<organism evidence="1 2">
    <name type="scientific">Laceyella tengchongensis</name>
    <dbReference type="NCBI Taxonomy" id="574699"/>
    <lineage>
        <taxon>Bacteria</taxon>
        <taxon>Bacillati</taxon>
        <taxon>Bacillota</taxon>
        <taxon>Bacilli</taxon>
        <taxon>Bacillales</taxon>
        <taxon>Thermoactinomycetaceae</taxon>
        <taxon>Laceyella</taxon>
    </lineage>
</organism>
<dbReference type="Proteomes" id="UP001157946">
    <property type="component" value="Unassembled WGS sequence"/>
</dbReference>
<name>A0AA45WQ51_9BACL</name>
<gene>
    <name evidence="1" type="ORF">SAMN06265361_104251</name>
</gene>
<keyword evidence="2" id="KW-1185">Reference proteome</keyword>
<protein>
    <recommendedName>
        <fullName evidence="3">YgiT-type zinc finger protein</fullName>
    </recommendedName>
</protein>
<dbReference type="AlphaFoldDB" id="A0AA45WQ51"/>
<dbReference type="EMBL" id="FXTU01000004">
    <property type="protein sequence ID" value="SMP23769.1"/>
    <property type="molecule type" value="Genomic_DNA"/>
</dbReference>
<evidence type="ECO:0008006" key="3">
    <source>
        <dbReference type="Google" id="ProtNLM"/>
    </source>
</evidence>